<dbReference type="GO" id="GO:0035870">
    <property type="term" value="F:dITP diphosphatase activity"/>
    <property type="evidence" value="ECO:0007669"/>
    <property type="project" value="UniProtKB-UniRule"/>
</dbReference>
<dbReference type="InterPro" id="IPR029001">
    <property type="entry name" value="ITPase-like_fam"/>
</dbReference>
<keyword evidence="5 14" id="KW-0547">Nucleotide-binding</keyword>
<accession>A0A8D8PWL7</accession>
<comment type="subcellular location">
    <subcellularLocation>
        <location evidence="1 14">Cytoplasm</location>
    </subcellularLocation>
</comment>
<dbReference type="GO" id="GO:0009117">
    <property type="term" value="P:nucleotide metabolic process"/>
    <property type="evidence" value="ECO:0007669"/>
    <property type="project" value="UniProtKB-KW"/>
</dbReference>
<dbReference type="EMBL" id="HBUF01543014">
    <property type="protein sequence ID" value="CAG6755792.1"/>
    <property type="molecule type" value="Transcribed_RNA"/>
</dbReference>
<keyword evidence="4 14" id="KW-0479">Metal-binding</keyword>
<keyword evidence="9 14" id="KW-0464">Manganese</keyword>
<sequence length="227" mass="25515">MIRYCGKNLGFSKKVLIYSVSVFSNLLAVQTSPMAQNSKNMVTFVTGNIKKLEEIKQILGPKVPFEIKHQKIDLPELQGEMDDISIKKCDEARKIVQDRVVVEDTCLCFNALGGLPGPYVKWFLEKLGPPGLNKMLAGFEDKSAKAVCTFAFGDQDGKVHLFRGETHGQIVEPRGPDTFGWDSCFQPDGYSLTYAEMPKEQKNQISHRYKALNKLREHLVKINATES</sequence>
<dbReference type="PANTHER" id="PTHR11067:SF9">
    <property type="entry name" value="INOSINE TRIPHOSPHATE PYROPHOSPHATASE"/>
    <property type="match status" value="1"/>
</dbReference>
<feature type="binding site" evidence="14">
    <location>
        <begin position="207"/>
        <end position="208"/>
    </location>
    <ligand>
        <name>ITP</name>
        <dbReference type="ChEBI" id="CHEBI:61402"/>
    </ligand>
</feature>
<keyword evidence="3 14" id="KW-0963">Cytoplasm</keyword>
<evidence type="ECO:0000256" key="10">
    <source>
        <dbReference type="ARBA" id="ARBA00054940"/>
    </source>
</evidence>
<reference evidence="16" key="1">
    <citation type="submission" date="2021-05" db="EMBL/GenBank/DDBJ databases">
        <authorList>
            <person name="Alioto T."/>
            <person name="Alioto T."/>
            <person name="Gomez Garrido J."/>
        </authorList>
    </citation>
    <scope>NUCLEOTIDE SEQUENCE</scope>
</reference>
<evidence type="ECO:0000256" key="5">
    <source>
        <dbReference type="ARBA" id="ARBA00022741"/>
    </source>
</evidence>
<dbReference type="Pfam" id="PF01725">
    <property type="entry name" value="Ham1p_like"/>
    <property type="match status" value="1"/>
</dbReference>
<dbReference type="EC" id="3.6.1.66" evidence="14"/>
<dbReference type="GO" id="GO:0009204">
    <property type="term" value="P:deoxyribonucleoside triphosphate catabolic process"/>
    <property type="evidence" value="ECO:0007669"/>
    <property type="project" value="UniProtKB-UniRule"/>
</dbReference>
<dbReference type="GO" id="GO:0036222">
    <property type="term" value="F:XTP diphosphatase activity"/>
    <property type="evidence" value="ECO:0007669"/>
    <property type="project" value="UniProtKB-UniRule"/>
</dbReference>
<feature type="binding site" evidence="14">
    <location>
        <position position="104"/>
    </location>
    <ligand>
        <name>Mg(2+)</name>
        <dbReference type="ChEBI" id="CHEBI:18420"/>
    </ligand>
</feature>
<evidence type="ECO:0000256" key="8">
    <source>
        <dbReference type="ARBA" id="ARBA00023080"/>
    </source>
</evidence>
<dbReference type="EMBL" id="HBUF01040351">
    <property type="protein sequence ID" value="CAG6617932.1"/>
    <property type="molecule type" value="Transcribed_RNA"/>
</dbReference>
<dbReference type="AlphaFoldDB" id="A0A8D8PWL7"/>
<dbReference type="GO" id="GO:0046872">
    <property type="term" value="F:metal ion binding"/>
    <property type="evidence" value="ECO:0007669"/>
    <property type="project" value="UniProtKB-KW"/>
</dbReference>
<keyword evidence="8 14" id="KW-0546">Nucleotide metabolism</keyword>
<evidence type="ECO:0000256" key="1">
    <source>
        <dbReference type="ARBA" id="ARBA00004496"/>
    </source>
</evidence>
<evidence type="ECO:0000256" key="14">
    <source>
        <dbReference type="HAMAP-Rule" id="MF_03148"/>
    </source>
</evidence>
<evidence type="ECO:0000256" key="9">
    <source>
        <dbReference type="ARBA" id="ARBA00023211"/>
    </source>
</evidence>
<feature type="binding site" evidence="14">
    <location>
        <begin position="104"/>
        <end position="105"/>
    </location>
    <ligand>
        <name>ITP</name>
        <dbReference type="ChEBI" id="CHEBI:61402"/>
    </ligand>
</feature>
<comment type="catalytic activity">
    <reaction evidence="13">
        <text>N(6)-hydroxy-dATP + H2O = N(6)-hydroxy-dAMP + diphosphate + H(+)</text>
        <dbReference type="Rhea" id="RHEA:83971"/>
        <dbReference type="ChEBI" id="CHEBI:15377"/>
        <dbReference type="ChEBI" id="CHEBI:15378"/>
        <dbReference type="ChEBI" id="CHEBI:33019"/>
        <dbReference type="ChEBI" id="CHEBI:233529"/>
        <dbReference type="ChEBI" id="CHEBI:233530"/>
    </reaction>
    <physiologicalReaction direction="left-to-right" evidence="13">
        <dbReference type="Rhea" id="RHEA:83972"/>
    </physiologicalReaction>
</comment>
<comment type="catalytic activity">
    <reaction evidence="11">
        <text>ITP + H2O = IMP + diphosphate + H(+)</text>
        <dbReference type="Rhea" id="RHEA:29399"/>
        <dbReference type="ChEBI" id="CHEBI:15377"/>
        <dbReference type="ChEBI" id="CHEBI:15378"/>
        <dbReference type="ChEBI" id="CHEBI:33019"/>
        <dbReference type="ChEBI" id="CHEBI:58053"/>
        <dbReference type="ChEBI" id="CHEBI:61402"/>
        <dbReference type="EC" id="3.6.1.66"/>
    </reaction>
    <physiologicalReaction direction="left-to-right" evidence="11">
        <dbReference type="Rhea" id="RHEA:29400"/>
    </physiologicalReaction>
</comment>
<dbReference type="EMBL" id="HBUF01383414">
    <property type="protein sequence ID" value="CAG6731178.1"/>
    <property type="molecule type" value="Transcribed_RNA"/>
</dbReference>
<dbReference type="InterPro" id="IPR027502">
    <property type="entry name" value="ITPase"/>
</dbReference>
<evidence type="ECO:0000256" key="6">
    <source>
        <dbReference type="ARBA" id="ARBA00022801"/>
    </source>
</evidence>
<evidence type="ECO:0000256" key="2">
    <source>
        <dbReference type="ARBA" id="ARBA00008023"/>
    </source>
</evidence>
<comment type="function">
    <text evidence="14">Pyrophosphatase that hydrolyzes non-canonical purine nucleotides such as inosine triphosphate (ITP), deoxyinosine triphosphate (dITP) or xanthosine 5'-triphosphate (XTP) to their respective monophosphate derivatives. The enzyme does not distinguish between the deoxy- and ribose forms. Probably excludes non-canonical purines from RNA and DNA precursor pools, thus preventing their incorporation into RNA and DNA and avoiding chromosomal lesions.</text>
</comment>
<evidence type="ECO:0000256" key="13">
    <source>
        <dbReference type="ARBA" id="ARBA00093271"/>
    </source>
</evidence>
<feature type="binding site" evidence="14">
    <location>
        <begin position="46"/>
        <end position="51"/>
    </location>
    <ligand>
        <name>ITP</name>
        <dbReference type="ChEBI" id="CHEBI:61402"/>
    </ligand>
</feature>
<evidence type="ECO:0000256" key="15">
    <source>
        <dbReference type="RuleBase" id="RU003781"/>
    </source>
</evidence>
<keyword evidence="6 14" id="KW-0378">Hydrolase</keyword>
<dbReference type="NCBIfam" id="TIGR00042">
    <property type="entry name" value="RdgB/HAM1 family non-canonical purine NTP pyrophosphatase"/>
    <property type="match status" value="1"/>
</dbReference>
<comment type="cofactor">
    <cofactor evidence="14">
        <name>Mg(2+)</name>
        <dbReference type="ChEBI" id="CHEBI:18420"/>
    </cofactor>
    <cofactor evidence="14">
        <name>Mn(2+)</name>
        <dbReference type="ChEBI" id="CHEBI:29035"/>
    </cofactor>
    <text evidence="14">Binds 1 divalent metal cation per subunit; can use either Mg(2+) or Mn(2+).</text>
</comment>
<dbReference type="PANTHER" id="PTHR11067">
    <property type="entry name" value="INOSINE TRIPHOSPHATE PYROPHOSPHATASE/HAM1 PROTEIN"/>
    <property type="match status" value="1"/>
</dbReference>
<dbReference type="InterPro" id="IPR002637">
    <property type="entry name" value="RdgB/HAM1"/>
</dbReference>
<dbReference type="CDD" id="cd00515">
    <property type="entry name" value="HAM1"/>
    <property type="match status" value="1"/>
</dbReference>
<keyword evidence="7 14" id="KW-0460">Magnesium</keyword>
<protein>
    <recommendedName>
        <fullName evidence="14">Inosine triphosphate pyrophosphatase</fullName>
        <shortName evidence="14">ITPase</shortName>
        <shortName evidence="14">Inosine triphosphatase</shortName>
        <ecNumber evidence="14">3.6.1.66</ecNumber>
    </recommendedName>
    <alternativeName>
        <fullName evidence="14">Non-canonical purine NTP pyrophosphatase</fullName>
    </alternativeName>
    <alternativeName>
        <fullName evidence="14">Non-standard purine NTP pyrophosphatase</fullName>
    </alternativeName>
    <alternativeName>
        <fullName evidence="14">Nucleoside-triphosphate diphosphatase</fullName>
    </alternativeName>
    <alternativeName>
        <fullName evidence="14">Nucleoside-triphosphate pyrophosphatase</fullName>
        <shortName evidence="14">NTPase</shortName>
    </alternativeName>
    <alternativeName>
        <fullName evidence="14">XTP/dITP diphosphatase</fullName>
    </alternativeName>
</protein>
<feature type="binding site" evidence="14">
    <location>
        <position position="88"/>
    </location>
    <ligand>
        <name>ITP</name>
        <dbReference type="ChEBI" id="CHEBI:61402"/>
    </ligand>
</feature>
<proteinExistence type="inferred from homology"/>
<evidence type="ECO:0000256" key="4">
    <source>
        <dbReference type="ARBA" id="ARBA00022723"/>
    </source>
</evidence>
<dbReference type="GO" id="GO:0000166">
    <property type="term" value="F:nucleotide binding"/>
    <property type="evidence" value="ECO:0007669"/>
    <property type="project" value="UniProtKB-KW"/>
</dbReference>
<comment type="catalytic activity">
    <reaction evidence="12">
        <text>dITP + H2O = dIMP + diphosphate + H(+)</text>
        <dbReference type="Rhea" id="RHEA:28342"/>
        <dbReference type="ChEBI" id="CHEBI:15377"/>
        <dbReference type="ChEBI" id="CHEBI:15378"/>
        <dbReference type="ChEBI" id="CHEBI:33019"/>
        <dbReference type="ChEBI" id="CHEBI:61194"/>
        <dbReference type="ChEBI" id="CHEBI:61382"/>
        <dbReference type="EC" id="3.6.1.66"/>
    </reaction>
    <physiologicalReaction direction="left-to-right" evidence="12">
        <dbReference type="Rhea" id="RHEA:28343"/>
    </physiologicalReaction>
</comment>
<dbReference type="FunFam" id="3.90.950.10:FF:000003">
    <property type="entry name" value="Inosine triphosphate pyrophosphatase"/>
    <property type="match status" value="1"/>
</dbReference>
<comment type="subunit">
    <text evidence="14">Homodimer.</text>
</comment>
<comment type="similarity">
    <text evidence="2 14 15">Belongs to the HAM1 NTPase family.</text>
</comment>
<evidence type="ECO:0000313" key="16">
    <source>
        <dbReference type="EMBL" id="CAG6617932.1"/>
    </source>
</evidence>
<dbReference type="SUPFAM" id="SSF52972">
    <property type="entry name" value="ITPase-like"/>
    <property type="match status" value="1"/>
</dbReference>
<dbReference type="GO" id="GO:0036220">
    <property type="term" value="F:ITP diphosphatase activity"/>
    <property type="evidence" value="ECO:0007669"/>
    <property type="project" value="UniProtKB-UniRule"/>
</dbReference>
<dbReference type="HAMAP" id="MF_03148">
    <property type="entry name" value="HAM1_NTPase"/>
    <property type="match status" value="1"/>
</dbReference>
<evidence type="ECO:0000256" key="3">
    <source>
        <dbReference type="ARBA" id="ARBA00022490"/>
    </source>
</evidence>
<feature type="binding site" evidence="14">
    <location>
        <position position="76"/>
    </location>
    <ligand>
        <name>Mg(2+)</name>
        <dbReference type="ChEBI" id="CHEBI:18420"/>
    </ligand>
</feature>
<evidence type="ECO:0000256" key="11">
    <source>
        <dbReference type="ARBA" id="ARBA00093218"/>
    </source>
</evidence>
<name>A0A8D8PWL7_9HEMI</name>
<evidence type="ECO:0000256" key="7">
    <source>
        <dbReference type="ARBA" id="ARBA00022842"/>
    </source>
</evidence>
<dbReference type="GO" id="GO:0005737">
    <property type="term" value="C:cytoplasm"/>
    <property type="evidence" value="ECO:0007669"/>
    <property type="project" value="UniProtKB-SubCell"/>
</dbReference>
<dbReference type="Gene3D" id="3.90.950.10">
    <property type="match status" value="1"/>
</dbReference>
<comment type="catalytic activity">
    <reaction evidence="14">
        <text>XTP + H2O = XMP + diphosphate + H(+)</text>
        <dbReference type="Rhea" id="RHEA:28610"/>
        <dbReference type="ChEBI" id="CHEBI:15377"/>
        <dbReference type="ChEBI" id="CHEBI:15378"/>
        <dbReference type="ChEBI" id="CHEBI:33019"/>
        <dbReference type="ChEBI" id="CHEBI:57464"/>
        <dbReference type="ChEBI" id="CHEBI:61314"/>
        <dbReference type="EC" id="3.6.1.66"/>
    </reaction>
</comment>
<evidence type="ECO:0000256" key="12">
    <source>
        <dbReference type="ARBA" id="ARBA00093255"/>
    </source>
</evidence>
<comment type="function">
    <text evidence="10">Pyrophosphatase that hydrolyzes the non-canonical purine nucleotides inosine triphosphate (ITP), deoxyinosine triphosphate (dITP) as well as 2'-deoxy-N-6-hydroxylaminopurine triphosphate (dHAPTP) and xanthosine 5'-triphosphate (XTP) to their respective monophosphate derivatives. The enzyme does not distinguish between the deoxy- and ribose forms. Probably excludes non-canonical purines from RNA and DNA precursor pools, thus preventing their incorporation into RNA and DNA and avoiding chromosomal lesions.</text>
</comment>
<feature type="binding site" evidence="14">
    <location>
        <position position="202"/>
    </location>
    <ligand>
        <name>ITP</name>
        <dbReference type="ChEBI" id="CHEBI:61402"/>
    </ligand>
</feature>
<feature type="binding site" evidence="14">
    <location>
        <begin position="179"/>
        <end position="182"/>
    </location>
    <ligand>
        <name>ITP</name>
        <dbReference type="ChEBI" id="CHEBI:61402"/>
    </ligand>
</feature>
<organism evidence="16">
    <name type="scientific">Cacopsylla melanoneura</name>
    <dbReference type="NCBI Taxonomy" id="428564"/>
    <lineage>
        <taxon>Eukaryota</taxon>
        <taxon>Metazoa</taxon>
        <taxon>Ecdysozoa</taxon>
        <taxon>Arthropoda</taxon>
        <taxon>Hexapoda</taxon>
        <taxon>Insecta</taxon>
        <taxon>Pterygota</taxon>
        <taxon>Neoptera</taxon>
        <taxon>Paraneoptera</taxon>
        <taxon>Hemiptera</taxon>
        <taxon>Sternorrhyncha</taxon>
        <taxon>Psylloidea</taxon>
        <taxon>Psyllidae</taxon>
        <taxon>Psyllinae</taxon>
        <taxon>Cacopsylla</taxon>
    </lineage>
</organism>